<evidence type="ECO:0000256" key="6">
    <source>
        <dbReference type="ARBA" id="ARBA00023004"/>
    </source>
</evidence>
<comment type="similarity">
    <text evidence="11 12">Belongs to the TonB-dependent receptor family.</text>
</comment>
<evidence type="ECO:0000256" key="12">
    <source>
        <dbReference type="RuleBase" id="RU003357"/>
    </source>
</evidence>
<reference evidence="15 16" key="1">
    <citation type="submission" date="2015-06" db="EMBL/GenBank/DDBJ databases">
        <title>Improved classification and identification of acetic acid bacteria using matrix-assisted laser desorption/ionization time-of-flight mass spectrometry; Gluconobacter nephelii and Gluconobacter uchimurae are later heterotypic synonyms of Gluconobacter japonicus and Gluconobacter oxydans, respectively.</title>
        <authorList>
            <person name="Li L."/>
            <person name="Cleenwerck I."/>
            <person name="De Vuyst L."/>
            <person name="Vandamme P."/>
        </authorList>
    </citation>
    <scope>NUCLEOTIDE SEQUENCE [LARGE SCALE GENOMIC DNA]</scope>
    <source>
        <strain evidence="15 16">LMG 1545</strain>
    </source>
</reference>
<keyword evidence="8 12" id="KW-0798">TonB box</keyword>
<keyword evidence="2 11" id="KW-0813">Transport</keyword>
<evidence type="ECO:0000256" key="10">
    <source>
        <dbReference type="ARBA" id="ARBA00023237"/>
    </source>
</evidence>
<dbReference type="GO" id="GO:0006826">
    <property type="term" value="P:iron ion transport"/>
    <property type="evidence" value="ECO:0007669"/>
    <property type="project" value="UniProtKB-KW"/>
</dbReference>
<evidence type="ECO:0000256" key="2">
    <source>
        <dbReference type="ARBA" id="ARBA00022448"/>
    </source>
</evidence>
<dbReference type="PATRIC" id="fig|178900.7.peg.2808"/>
<dbReference type="InterPro" id="IPR039426">
    <property type="entry name" value="TonB-dep_rcpt-like"/>
</dbReference>
<dbReference type="InterPro" id="IPR000531">
    <property type="entry name" value="Beta-barrel_TonB"/>
</dbReference>
<evidence type="ECO:0000256" key="11">
    <source>
        <dbReference type="PROSITE-ProRule" id="PRU01360"/>
    </source>
</evidence>
<evidence type="ECO:0000256" key="1">
    <source>
        <dbReference type="ARBA" id="ARBA00004571"/>
    </source>
</evidence>
<evidence type="ECO:0000256" key="8">
    <source>
        <dbReference type="ARBA" id="ARBA00023077"/>
    </source>
</evidence>
<protein>
    <recommendedName>
        <fullName evidence="17">TonB-dependent receptor</fullName>
    </recommendedName>
</protein>
<proteinExistence type="inferred from homology"/>
<gene>
    <name evidence="15" type="ORF">AD954_13640</name>
</gene>
<keyword evidence="4" id="KW-0410">Iron transport</keyword>
<keyword evidence="10 11" id="KW-0998">Cell outer membrane</keyword>
<evidence type="ECO:0008006" key="17">
    <source>
        <dbReference type="Google" id="ProtNLM"/>
    </source>
</evidence>
<evidence type="ECO:0000256" key="4">
    <source>
        <dbReference type="ARBA" id="ARBA00022496"/>
    </source>
</evidence>
<dbReference type="PANTHER" id="PTHR32552">
    <property type="entry name" value="FERRICHROME IRON RECEPTOR-RELATED"/>
    <property type="match status" value="1"/>
</dbReference>
<evidence type="ECO:0000256" key="3">
    <source>
        <dbReference type="ARBA" id="ARBA00022452"/>
    </source>
</evidence>
<dbReference type="PANTHER" id="PTHR32552:SF81">
    <property type="entry name" value="TONB-DEPENDENT OUTER MEMBRANE RECEPTOR"/>
    <property type="match status" value="1"/>
</dbReference>
<evidence type="ECO:0000259" key="13">
    <source>
        <dbReference type="Pfam" id="PF00593"/>
    </source>
</evidence>
<evidence type="ECO:0000256" key="5">
    <source>
        <dbReference type="ARBA" id="ARBA00022692"/>
    </source>
</evidence>
<dbReference type="Gene3D" id="2.40.170.20">
    <property type="entry name" value="TonB-dependent receptor, beta-barrel domain"/>
    <property type="match status" value="1"/>
</dbReference>
<feature type="domain" description="TonB-dependent receptor-like beta-barrel" evidence="13">
    <location>
        <begin position="261"/>
        <end position="628"/>
    </location>
</feature>
<keyword evidence="3 11" id="KW-1134">Transmembrane beta strand</keyword>
<evidence type="ECO:0000256" key="7">
    <source>
        <dbReference type="ARBA" id="ARBA00023065"/>
    </source>
</evidence>
<evidence type="ECO:0000256" key="9">
    <source>
        <dbReference type="ARBA" id="ARBA00023136"/>
    </source>
</evidence>
<keyword evidence="7" id="KW-0406">Ion transport</keyword>
<dbReference type="AlphaFoldDB" id="A0A149V728"/>
<keyword evidence="5 11" id="KW-0812">Transmembrane</keyword>
<evidence type="ECO:0000259" key="14">
    <source>
        <dbReference type="Pfam" id="PF07715"/>
    </source>
</evidence>
<dbReference type="PROSITE" id="PS52016">
    <property type="entry name" value="TONB_DEPENDENT_REC_3"/>
    <property type="match status" value="1"/>
</dbReference>
<dbReference type="InterPro" id="IPR036942">
    <property type="entry name" value="Beta-barrel_TonB_sf"/>
</dbReference>
<dbReference type="Pfam" id="PF00593">
    <property type="entry name" value="TonB_dep_Rec_b-barrel"/>
    <property type="match status" value="1"/>
</dbReference>
<dbReference type="GO" id="GO:0009279">
    <property type="term" value="C:cell outer membrane"/>
    <property type="evidence" value="ECO:0007669"/>
    <property type="project" value="UniProtKB-SubCell"/>
</dbReference>
<name>A0A149V728_9PROT</name>
<sequence>MRETNESKARISERITVIASTKQNKLIQDVNGSVSVASAAMLRSSQIRDSIALGRVLPGLQLEKASNILYPTVSLRGASSAQDYYNPAVTLYVDGVPQLSVDTIQPLPDNLLRAEMLRGPQATLYGRSAEGGIVNIVTEQPGPKFAGNVSAGAASRWGYNASANVSGTLVKDWLYGSIGGMVVDDTGNQFNPSTGHHHLGGGKEYGGSAKLRLAPTGAPWSLTAAADGRCAESTGMAYIPFNRINSRRFDSVAGTPDPDVGRCLHKESLSFNYDLGRWEVSAVAAWQNVNMNNNFPYYSYLQREAEHWHDNIQEVRLATKGKGHLIDAVFGFYHQTMDQDRSTATDQYVPTFQSSPSTPSSSNSETVAGYMNATWHITHRLDLSGGARISHDMADMRLNSPYYGNVSASTSANDGLGEGSLGYRINSHWRPYIRVAQGYKPVGFNRAPISSDDSRPYKAEQSLNYEIGTTMHYSALSGRAALFYTDTHNMQLYSGQVGFQHLYNVGRTHAEGAEAEISWFFLPRWRVRADGTVVKSVFDKYNDGTGEGTKYVGNHVPFIPSYNVSAHIDGSLDLPIGTLKPGADVRITGQQYFDLANDLKQPTYVLLDLHATWAPTKRTELTIYANNVTDQIYRTYAFEGPMGGLAQINFGRTVGVDFHVRFGGNVL</sequence>
<keyword evidence="9 11" id="KW-0472">Membrane</keyword>
<dbReference type="EMBL" id="LIAA01000067">
    <property type="protein sequence ID" value="KXV76018.1"/>
    <property type="molecule type" value="Genomic_DNA"/>
</dbReference>
<keyword evidence="6" id="KW-0408">Iron</keyword>
<dbReference type="Pfam" id="PF07715">
    <property type="entry name" value="Plug"/>
    <property type="match status" value="1"/>
</dbReference>
<dbReference type="Proteomes" id="UP000075462">
    <property type="component" value="Unassembled WGS sequence"/>
</dbReference>
<evidence type="ECO:0000313" key="15">
    <source>
        <dbReference type="EMBL" id="KXV76018.1"/>
    </source>
</evidence>
<accession>A0A149V728</accession>
<evidence type="ECO:0000313" key="16">
    <source>
        <dbReference type="Proteomes" id="UP000075462"/>
    </source>
</evidence>
<dbReference type="InterPro" id="IPR012910">
    <property type="entry name" value="Plug_dom"/>
</dbReference>
<comment type="caution">
    <text evidence="15">The sequence shown here is derived from an EMBL/GenBank/DDBJ whole genome shotgun (WGS) entry which is preliminary data.</text>
</comment>
<comment type="subcellular location">
    <subcellularLocation>
        <location evidence="1 11">Cell outer membrane</location>
        <topology evidence="1 11">Multi-pass membrane protein</topology>
    </subcellularLocation>
</comment>
<dbReference type="SUPFAM" id="SSF56935">
    <property type="entry name" value="Porins"/>
    <property type="match status" value="1"/>
</dbReference>
<organism evidence="15 16">
    <name type="scientific">Acetobacter cerevisiae</name>
    <dbReference type="NCBI Taxonomy" id="178900"/>
    <lineage>
        <taxon>Bacteria</taxon>
        <taxon>Pseudomonadati</taxon>
        <taxon>Pseudomonadota</taxon>
        <taxon>Alphaproteobacteria</taxon>
        <taxon>Acetobacterales</taxon>
        <taxon>Acetobacteraceae</taxon>
        <taxon>Acetobacter</taxon>
    </lineage>
</organism>
<feature type="domain" description="TonB-dependent receptor plug" evidence="14">
    <location>
        <begin position="28"/>
        <end position="133"/>
    </location>
</feature>